<accession>A0ABT3G9B4</accession>
<gene>
    <name evidence="3" type="ORF">OJ996_20920</name>
</gene>
<keyword evidence="2" id="KW-0732">Signal</keyword>
<organism evidence="3 4">
    <name type="scientific">Luteolibacter rhizosphaerae</name>
    <dbReference type="NCBI Taxonomy" id="2989719"/>
    <lineage>
        <taxon>Bacteria</taxon>
        <taxon>Pseudomonadati</taxon>
        <taxon>Verrucomicrobiota</taxon>
        <taxon>Verrucomicrobiia</taxon>
        <taxon>Verrucomicrobiales</taxon>
        <taxon>Verrucomicrobiaceae</taxon>
        <taxon>Luteolibacter</taxon>
    </lineage>
</organism>
<dbReference type="Gene3D" id="1.25.40.10">
    <property type="entry name" value="Tetratricopeptide repeat domain"/>
    <property type="match status" value="1"/>
</dbReference>
<name>A0ABT3G9B4_9BACT</name>
<feature type="coiled-coil region" evidence="1">
    <location>
        <begin position="29"/>
        <end position="69"/>
    </location>
</feature>
<evidence type="ECO:0000313" key="4">
    <source>
        <dbReference type="Proteomes" id="UP001165653"/>
    </source>
</evidence>
<dbReference type="Proteomes" id="UP001165653">
    <property type="component" value="Unassembled WGS sequence"/>
</dbReference>
<evidence type="ECO:0000313" key="3">
    <source>
        <dbReference type="EMBL" id="MCW1916064.1"/>
    </source>
</evidence>
<proteinExistence type="predicted"/>
<protein>
    <recommendedName>
        <fullName evidence="5">Tetratricopeptide repeat protein</fullName>
    </recommendedName>
</protein>
<dbReference type="RefSeq" id="WP_264515628.1">
    <property type="nucleotide sequence ID" value="NZ_JAPDDR010000012.1"/>
</dbReference>
<sequence>MKLKAVRSGALTAVLAFAALSPMHAEEDAAALKARVAELEKRISELETKSASEKKLERLREENVAKAKKRASEDKSNYKPEELQEIETLYQVANKNWRTEEAKTSLKKLLDKYDESNRTGCATLYMGQMSEGKERIEYLTRAVEKFSDCYYLNGCQVGGYGRFVLALTLWESGEKKEAKELLKELKTKYKDAIDHKGRPMGELAEAAEKELK</sequence>
<keyword evidence="4" id="KW-1185">Reference proteome</keyword>
<evidence type="ECO:0000256" key="2">
    <source>
        <dbReference type="SAM" id="SignalP"/>
    </source>
</evidence>
<evidence type="ECO:0000256" key="1">
    <source>
        <dbReference type="SAM" id="Coils"/>
    </source>
</evidence>
<keyword evidence="1" id="KW-0175">Coiled coil</keyword>
<feature type="signal peptide" evidence="2">
    <location>
        <begin position="1"/>
        <end position="25"/>
    </location>
</feature>
<dbReference type="EMBL" id="JAPDDR010000012">
    <property type="protein sequence ID" value="MCW1916064.1"/>
    <property type="molecule type" value="Genomic_DNA"/>
</dbReference>
<reference evidence="3" key="1">
    <citation type="submission" date="2022-10" db="EMBL/GenBank/DDBJ databases">
        <title>Luteolibacter sp. GHJ8, whole genome shotgun sequencing project.</title>
        <authorList>
            <person name="Zhao G."/>
            <person name="Shen L."/>
        </authorList>
    </citation>
    <scope>NUCLEOTIDE SEQUENCE</scope>
    <source>
        <strain evidence="3">GHJ8</strain>
    </source>
</reference>
<evidence type="ECO:0008006" key="5">
    <source>
        <dbReference type="Google" id="ProtNLM"/>
    </source>
</evidence>
<comment type="caution">
    <text evidence="3">The sequence shown here is derived from an EMBL/GenBank/DDBJ whole genome shotgun (WGS) entry which is preliminary data.</text>
</comment>
<dbReference type="Pfam" id="PF13174">
    <property type="entry name" value="TPR_6"/>
    <property type="match status" value="1"/>
</dbReference>
<dbReference type="InterPro" id="IPR011990">
    <property type="entry name" value="TPR-like_helical_dom_sf"/>
</dbReference>
<feature type="chain" id="PRO_5045446875" description="Tetratricopeptide repeat protein" evidence="2">
    <location>
        <begin position="26"/>
        <end position="212"/>
    </location>
</feature>
<dbReference type="InterPro" id="IPR019734">
    <property type="entry name" value="TPR_rpt"/>
</dbReference>